<dbReference type="Pfam" id="PF02342">
    <property type="entry name" value="TerD"/>
    <property type="match status" value="1"/>
</dbReference>
<dbReference type="CDD" id="cd06974">
    <property type="entry name" value="TerD_like"/>
    <property type="match status" value="2"/>
</dbReference>
<accession>A0ABS1Z7V1</accession>
<dbReference type="InterPro" id="IPR051324">
    <property type="entry name" value="Stress/Tellurium_Resist"/>
</dbReference>
<comment type="caution">
    <text evidence="3">The sequence shown here is derived from an EMBL/GenBank/DDBJ whole genome shotgun (WGS) entry which is preliminary data.</text>
</comment>
<dbReference type="EMBL" id="JAFCXS010000010">
    <property type="protein sequence ID" value="MBM0748446.1"/>
    <property type="molecule type" value="Genomic_DNA"/>
</dbReference>
<dbReference type="Proteomes" id="UP000809137">
    <property type="component" value="Unassembled WGS sequence"/>
</dbReference>
<dbReference type="PIRSF" id="PIRSF037118">
    <property type="entry name" value="Tellurite_resistance_TerA"/>
    <property type="match status" value="1"/>
</dbReference>
<evidence type="ECO:0000313" key="3">
    <source>
        <dbReference type="EMBL" id="MBM0748446.1"/>
    </source>
</evidence>
<proteinExistence type="predicted"/>
<dbReference type="RefSeq" id="WP_203025618.1">
    <property type="nucleotide sequence ID" value="NZ_JAFCXS010000010.1"/>
</dbReference>
<gene>
    <name evidence="3" type="ORF">JJB79_13660</name>
</gene>
<organism evidence="3 4">
    <name type="scientific">Pantoea eucrina</name>
    <dbReference type="NCBI Taxonomy" id="472693"/>
    <lineage>
        <taxon>Bacteria</taxon>
        <taxon>Pseudomonadati</taxon>
        <taxon>Pseudomonadota</taxon>
        <taxon>Gammaproteobacteria</taxon>
        <taxon>Enterobacterales</taxon>
        <taxon>Erwiniaceae</taxon>
        <taxon>Pantoea</taxon>
    </lineage>
</organism>
<dbReference type="InterPro" id="IPR017115">
    <property type="entry name" value="Tellurite_resistance_TerA"/>
</dbReference>
<dbReference type="PANTHER" id="PTHR32097:SF3">
    <property type="entry name" value="TELLURITE RESISTANCE PROTEIN"/>
    <property type="match status" value="1"/>
</dbReference>
<dbReference type="InterPro" id="IPR003325">
    <property type="entry name" value="TerD"/>
</dbReference>
<evidence type="ECO:0000259" key="2">
    <source>
        <dbReference type="Pfam" id="PF02342"/>
    </source>
</evidence>
<evidence type="ECO:0000256" key="1">
    <source>
        <dbReference type="ARBA" id="ARBA00022686"/>
    </source>
</evidence>
<sequence length="388" mass="42172">MNLTPGGNAPVPNQSLVVRVSSGVPVDISAFRLYDNGKVRGDTDMVFYGQRENDDSTVRLSASGNETMFTVNLAQLKSDVQKIAFTATCDAGKTVASLTRLAIQVEAGGTVLVQCHVDTTGRSEAALILGELYRRNGEWKFRFVSQGFNGGLQPLAEHFGIDVDESSAAPSPAPAPAPAPQPVVNLSKVSLTKEKPSISLSKKDDYGQIRVNLNWNQRAASNSGGGFLKGIFNNNKGVDLDLAAFVELKDGYRTIVQALGNKFGSFRSEPFVELKGDDRTGAASDGEWIHINGSEWKQIKEVLIFTFIYEGVPSWENTDGIVTLQVPGQPPVETALTEGNNRQNMCAIARLINDNGAIRVERINRYFSGHQELDQAFGWGFNWRAGSK</sequence>
<dbReference type="PANTHER" id="PTHR32097">
    <property type="entry name" value="CAMP-BINDING PROTEIN 1-RELATED"/>
    <property type="match status" value="1"/>
</dbReference>
<evidence type="ECO:0000313" key="4">
    <source>
        <dbReference type="Proteomes" id="UP000809137"/>
    </source>
</evidence>
<protein>
    <submittedName>
        <fullName evidence="3">TerD family protein</fullName>
    </submittedName>
</protein>
<feature type="domain" description="TerD" evidence="2">
    <location>
        <begin position="23"/>
        <end position="159"/>
    </location>
</feature>
<reference evidence="3 4" key="1">
    <citation type="submission" date="2021-01" db="EMBL/GenBank/DDBJ databases">
        <title>Complete genome sequence of Pantoea eucrina OB49, a heavy metal tolerant bacterium with PGPR potential isolated from wheat in Algeria.</title>
        <authorList>
            <person name="Lekired A."/>
            <person name="Ouzari I.H."/>
        </authorList>
    </citation>
    <scope>NUCLEOTIDE SEQUENCE [LARGE SCALE GENOMIC DNA]</scope>
    <source>
        <strain evidence="3 4">OB49</strain>
    </source>
</reference>
<dbReference type="Gene3D" id="2.60.60.30">
    <property type="entry name" value="sav2460 like domains"/>
    <property type="match status" value="2"/>
</dbReference>
<keyword evidence="4" id="KW-1185">Reference proteome</keyword>
<name>A0ABS1Z7V1_9GAMM</name>
<keyword evidence="1" id="KW-0778">Tellurium resistance</keyword>